<dbReference type="AlphaFoldDB" id="A0A7G5EHL4"/>
<keyword evidence="1" id="KW-0472">Membrane</keyword>
<dbReference type="EMBL" id="CP058554">
    <property type="protein sequence ID" value="QMV73489.1"/>
    <property type="molecule type" value="Genomic_DNA"/>
</dbReference>
<evidence type="ECO:0000256" key="1">
    <source>
        <dbReference type="SAM" id="Phobius"/>
    </source>
</evidence>
<organism evidence="2 3">
    <name type="scientific">Comamonas piscis</name>
    <dbReference type="NCBI Taxonomy" id="1562974"/>
    <lineage>
        <taxon>Bacteria</taxon>
        <taxon>Pseudomonadati</taxon>
        <taxon>Pseudomonadota</taxon>
        <taxon>Betaproteobacteria</taxon>
        <taxon>Burkholderiales</taxon>
        <taxon>Comamonadaceae</taxon>
        <taxon>Comamonas</taxon>
    </lineage>
</organism>
<protein>
    <submittedName>
        <fullName evidence="2">Uncharacterized protein</fullName>
    </submittedName>
</protein>
<dbReference type="KEGG" id="cpis:HS961_12005"/>
<keyword evidence="1" id="KW-1133">Transmembrane helix</keyword>
<proteinExistence type="predicted"/>
<gene>
    <name evidence="2" type="ORF">HS961_12005</name>
</gene>
<dbReference type="Proteomes" id="UP000515240">
    <property type="component" value="Chromosome"/>
</dbReference>
<feature type="transmembrane region" description="Helical" evidence="1">
    <location>
        <begin position="34"/>
        <end position="59"/>
    </location>
</feature>
<evidence type="ECO:0000313" key="2">
    <source>
        <dbReference type="EMBL" id="QMV73489.1"/>
    </source>
</evidence>
<sequence length="200" mass="22533">MKKLRFALLSWLAYPVLAALSYLLYIRLFAVDVVLYAALAAAALALALQALLLCCLSAWQAFSSLEKCQHLLVCALTGYALALSVPTVIDRSLSFYILEKLQQRGGGIARSKMDQVFKDEYMREHRLIDIRLTEQLVSGTIRIDDQGCVLLTPRGEGLAQFSRWFRHYGLPHQRLIGDRYSADLVDPFAHSQAAPDYRCH</sequence>
<evidence type="ECO:0000313" key="3">
    <source>
        <dbReference type="Proteomes" id="UP000515240"/>
    </source>
</evidence>
<dbReference type="RefSeq" id="WP_182322238.1">
    <property type="nucleotide sequence ID" value="NZ_CP058554.1"/>
</dbReference>
<keyword evidence="1" id="KW-0812">Transmembrane</keyword>
<feature type="transmembrane region" description="Helical" evidence="1">
    <location>
        <begin position="71"/>
        <end position="89"/>
    </location>
</feature>
<name>A0A7G5EHL4_9BURK</name>
<keyword evidence="3" id="KW-1185">Reference proteome</keyword>
<reference evidence="2 3" key="1">
    <citation type="journal article" date="2020" name="G3 (Bethesda)">
        <title>CeMbio - The Caenorhabditis elegans Microbiome Resource.</title>
        <authorList>
            <person name="Dirksen P."/>
            <person name="Assie A."/>
            <person name="Zimmermann J."/>
            <person name="Zhang F."/>
            <person name="Tietje A.M."/>
            <person name="Marsh S.A."/>
            <person name="Felix M.A."/>
            <person name="Shapira M."/>
            <person name="Kaleta C."/>
            <person name="Schulenburg H."/>
            <person name="Samuel B."/>
        </authorList>
    </citation>
    <scope>NUCLEOTIDE SEQUENCE [LARGE SCALE GENOMIC DNA]</scope>
    <source>
        <strain evidence="2 3">BIGb0172</strain>
    </source>
</reference>
<accession>A0A7G5EHL4</accession>